<evidence type="ECO:0000313" key="3">
    <source>
        <dbReference type="WBParaSite" id="ACRNAN_scaffold1042.g18533.t1"/>
    </source>
</evidence>
<dbReference type="Proteomes" id="UP000887540">
    <property type="component" value="Unplaced"/>
</dbReference>
<organism evidence="2 3">
    <name type="scientific">Acrobeloides nanus</name>
    <dbReference type="NCBI Taxonomy" id="290746"/>
    <lineage>
        <taxon>Eukaryota</taxon>
        <taxon>Metazoa</taxon>
        <taxon>Ecdysozoa</taxon>
        <taxon>Nematoda</taxon>
        <taxon>Chromadorea</taxon>
        <taxon>Rhabditida</taxon>
        <taxon>Tylenchina</taxon>
        <taxon>Cephalobomorpha</taxon>
        <taxon>Cephaloboidea</taxon>
        <taxon>Cephalobidae</taxon>
        <taxon>Acrobeloides</taxon>
    </lineage>
</organism>
<keyword evidence="1" id="KW-0732">Signal</keyword>
<name>A0A914CHF1_9BILA</name>
<keyword evidence="2" id="KW-1185">Reference proteome</keyword>
<evidence type="ECO:0000256" key="1">
    <source>
        <dbReference type="SAM" id="SignalP"/>
    </source>
</evidence>
<evidence type="ECO:0000313" key="2">
    <source>
        <dbReference type="Proteomes" id="UP000887540"/>
    </source>
</evidence>
<accession>A0A914CHF1</accession>
<sequence length="139" mass="15628">MFVLHYLVFLSLVVFGLCKNLTCKFGDGTSEQECLDVDYCVKYRVNSIVKYGRGCGADEVCQRNNISNNECSCDLTFLPTDNAQNVGMICCCDSDNCDTRPGLESPDYIQSALPLCYRDLQLIPINCKYLTVYFPLLTL</sequence>
<feature type="chain" id="PRO_5036811174" evidence="1">
    <location>
        <begin position="19"/>
        <end position="139"/>
    </location>
</feature>
<protein>
    <submittedName>
        <fullName evidence="3">Uncharacterized protein</fullName>
    </submittedName>
</protein>
<proteinExistence type="predicted"/>
<reference evidence="3" key="1">
    <citation type="submission" date="2022-11" db="UniProtKB">
        <authorList>
            <consortium name="WormBaseParasite"/>
        </authorList>
    </citation>
    <scope>IDENTIFICATION</scope>
</reference>
<dbReference type="WBParaSite" id="ACRNAN_scaffold1042.g18533.t1">
    <property type="protein sequence ID" value="ACRNAN_scaffold1042.g18533.t1"/>
    <property type="gene ID" value="ACRNAN_scaffold1042.g18533"/>
</dbReference>
<dbReference type="AlphaFoldDB" id="A0A914CHF1"/>
<feature type="signal peptide" evidence="1">
    <location>
        <begin position="1"/>
        <end position="18"/>
    </location>
</feature>